<gene>
    <name evidence="7" type="primary">proA</name>
    <name evidence="8" type="ORF">GGR27_002186</name>
</gene>
<dbReference type="PANTHER" id="PTHR11063">
    <property type="entry name" value="GLUTAMATE SEMIALDEHYDE DEHYDROGENASE"/>
    <property type="match status" value="1"/>
</dbReference>
<dbReference type="GO" id="GO:0004350">
    <property type="term" value="F:glutamate-5-semialdehyde dehydrogenase activity"/>
    <property type="evidence" value="ECO:0007669"/>
    <property type="project" value="UniProtKB-EC"/>
</dbReference>
<dbReference type="NCBIfam" id="NF001221">
    <property type="entry name" value="PRK00197.1"/>
    <property type="match status" value="1"/>
</dbReference>
<evidence type="ECO:0000256" key="5">
    <source>
        <dbReference type="ARBA" id="ARBA00023002"/>
    </source>
</evidence>
<keyword evidence="9" id="KW-1185">Reference proteome</keyword>
<dbReference type="InterPro" id="IPR012134">
    <property type="entry name" value="Glu-5-SA_DH"/>
</dbReference>
<reference evidence="8 9" key="1">
    <citation type="submission" date="2020-03" db="EMBL/GenBank/DDBJ databases">
        <title>Genomic Encyclopedia of Type Strains, Phase IV (KMG-IV): sequencing the most valuable type-strain genomes for metagenomic binning, comparative biology and taxonomic classification.</title>
        <authorList>
            <person name="Goeker M."/>
        </authorList>
    </citation>
    <scope>NUCLEOTIDE SEQUENCE [LARGE SCALE GENOMIC DNA]</scope>
    <source>
        <strain evidence="8 9">DSM 105096</strain>
    </source>
</reference>
<dbReference type="SUPFAM" id="SSF53720">
    <property type="entry name" value="ALDH-like"/>
    <property type="match status" value="1"/>
</dbReference>
<comment type="pathway">
    <text evidence="1 7">Amino-acid biosynthesis; L-proline biosynthesis; L-glutamate 5-semialdehyde from L-glutamate: step 2/2.</text>
</comment>
<protein>
    <recommendedName>
        <fullName evidence="7">Gamma-glutamyl phosphate reductase</fullName>
        <shortName evidence="7">GPR</shortName>
        <ecNumber evidence="7">1.2.1.41</ecNumber>
    </recommendedName>
    <alternativeName>
        <fullName evidence="7">Glutamate-5-semialdehyde dehydrogenase</fullName>
    </alternativeName>
    <alternativeName>
        <fullName evidence="7">Glutamyl-gamma-semialdehyde dehydrogenase</fullName>
        <shortName evidence="7">GSA dehydrogenase</shortName>
    </alternativeName>
</protein>
<proteinExistence type="inferred from homology"/>
<comment type="similarity">
    <text evidence="7">Belongs to the gamma-glutamyl phosphate reductase family.</text>
</comment>
<keyword evidence="3 7" id="KW-0641">Proline biosynthesis</keyword>
<dbReference type="InterPro" id="IPR000965">
    <property type="entry name" value="GPR_dom"/>
</dbReference>
<dbReference type="PIRSF" id="PIRSF000151">
    <property type="entry name" value="GPR"/>
    <property type="match status" value="1"/>
</dbReference>
<sequence length="423" mass="45595">MTSSPATLSERVQLDLVQLRAAALELNRQPAERFNACLLTLADLTEANVPDLLAANAQDLSRMHPDDPKYDRLLLTESRLLGIAADLRRVAALASPLGICLEARTLVNGLDLSRVSVPIGVVGVVFESRPNVTFDVFALNLKSGNASALKGSRDARHSNIAIKNLIDRALLQTGLPRACYLAPAEREALQPLLKADGLVDVIIPRGSQGLIDFVRANATVPVIETGAGICHAYVDEKANLEWAEAIITNAKSRRVSVCNSLDCIVLHEAQLPVLPNLVARLGNEHQCDVFADTAAYAALKGKFPEHQLHHATKAHFGTEFLSMKLSIKTVSAVDEAISHVNKYGSRHSESVISDVPGNVKRYLREVDAAVVYANASTAFTDGGQFELGAEIGISTQKLHARGPMGLAALTSYKWLVRGEGQVR</sequence>
<evidence type="ECO:0000256" key="4">
    <source>
        <dbReference type="ARBA" id="ARBA00022857"/>
    </source>
</evidence>
<comment type="caution">
    <text evidence="8">The sequence shown here is derived from an EMBL/GenBank/DDBJ whole genome shotgun (WGS) entry which is preliminary data.</text>
</comment>
<name>A0ABX0XCJ3_9BACT</name>
<evidence type="ECO:0000256" key="2">
    <source>
        <dbReference type="ARBA" id="ARBA00022605"/>
    </source>
</evidence>
<evidence type="ECO:0000256" key="6">
    <source>
        <dbReference type="ARBA" id="ARBA00049024"/>
    </source>
</evidence>
<dbReference type="Gene3D" id="3.40.605.10">
    <property type="entry name" value="Aldehyde Dehydrogenase, Chain A, domain 1"/>
    <property type="match status" value="1"/>
</dbReference>
<evidence type="ECO:0000313" key="8">
    <source>
        <dbReference type="EMBL" id="NJC26676.1"/>
    </source>
</evidence>
<keyword evidence="7" id="KW-0963">Cytoplasm</keyword>
<dbReference type="InterPro" id="IPR016162">
    <property type="entry name" value="Ald_DH_N"/>
</dbReference>
<comment type="function">
    <text evidence="7">Catalyzes the NADPH-dependent reduction of L-glutamate 5-phosphate into L-glutamate 5-semialdehyde and phosphate. The product spontaneously undergoes cyclization to form 1-pyrroline-5-carboxylate.</text>
</comment>
<evidence type="ECO:0000256" key="7">
    <source>
        <dbReference type="HAMAP-Rule" id="MF_00412"/>
    </source>
</evidence>
<evidence type="ECO:0000256" key="1">
    <source>
        <dbReference type="ARBA" id="ARBA00004985"/>
    </source>
</evidence>
<dbReference type="Proteomes" id="UP000770785">
    <property type="component" value="Unassembled WGS sequence"/>
</dbReference>
<dbReference type="Gene3D" id="3.40.309.10">
    <property type="entry name" value="Aldehyde Dehydrogenase, Chain A, domain 2"/>
    <property type="match status" value="1"/>
</dbReference>
<dbReference type="PANTHER" id="PTHR11063:SF8">
    <property type="entry name" value="DELTA-1-PYRROLINE-5-CARBOXYLATE SYNTHASE"/>
    <property type="match status" value="1"/>
</dbReference>
<dbReference type="NCBIfam" id="TIGR00407">
    <property type="entry name" value="proA"/>
    <property type="match status" value="1"/>
</dbReference>
<dbReference type="InterPro" id="IPR016161">
    <property type="entry name" value="Ald_DH/histidinol_DH"/>
</dbReference>
<comment type="subcellular location">
    <subcellularLocation>
        <location evidence="7">Cytoplasm</location>
    </subcellularLocation>
</comment>
<keyword evidence="4 7" id="KW-0521">NADP</keyword>
<evidence type="ECO:0000313" key="9">
    <source>
        <dbReference type="Proteomes" id="UP000770785"/>
    </source>
</evidence>
<evidence type="ECO:0000256" key="3">
    <source>
        <dbReference type="ARBA" id="ARBA00022650"/>
    </source>
</evidence>
<dbReference type="EC" id="1.2.1.41" evidence="7"/>
<dbReference type="EMBL" id="JAATJH010000003">
    <property type="protein sequence ID" value="NJC26676.1"/>
    <property type="molecule type" value="Genomic_DNA"/>
</dbReference>
<dbReference type="InterPro" id="IPR016163">
    <property type="entry name" value="Ald_DH_C"/>
</dbReference>
<organism evidence="8 9">
    <name type="scientific">Neolewinella antarctica</name>
    <dbReference type="NCBI Taxonomy" id="442734"/>
    <lineage>
        <taxon>Bacteria</taxon>
        <taxon>Pseudomonadati</taxon>
        <taxon>Bacteroidota</taxon>
        <taxon>Saprospiria</taxon>
        <taxon>Saprospirales</taxon>
        <taxon>Lewinellaceae</taxon>
        <taxon>Neolewinella</taxon>
    </lineage>
</organism>
<dbReference type="CDD" id="cd07079">
    <property type="entry name" value="ALDH_F18-19_ProA-GPR"/>
    <property type="match status" value="1"/>
</dbReference>
<keyword evidence="5 7" id="KW-0560">Oxidoreductase</keyword>
<dbReference type="RefSeq" id="WP_168037442.1">
    <property type="nucleotide sequence ID" value="NZ_JAATJH010000003.1"/>
</dbReference>
<dbReference type="HAMAP" id="MF_00412">
    <property type="entry name" value="ProA"/>
    <property type="match status" value="1"/>
</dbReference>
<accession>A0ABX0XCJ3</accession>
<keyword evidence="2 7" id="KW-0028">Amino-acid biosynthesis</keyword>
<comment type="catalytic activity">
    <reaction evidence="6 7">
        <text>L-glutamate 5-semialdehyde + phosphate + NADP(+) = L-glutamyl 5-phosphate + NADPH + H(+)</text>
        <dbReference type="Rhea" id="RHEA:19541"/>
        <dbReference type="ChEBI" id="CHEBI:15378"/>
        <dbReference type="ChEBI" id="CHEBI:43474"/>
        <dbReference type="ChEBI" id="CHEBI:57783"/>
        <dbReference type="ChEBI" id="CHEBI:58066"/>
        <dbReference type="ChEBI" id="CHEBI:58274"/>
        <dbReference type="ChEBI" id="CHEBI:58349"/>
        <dbReference type="EC" id="1.2.1.41"/>
    </reaction>
</comment>